<dbReference type="Pfam" id="PF03473">
    <property type="entry name" value="MOSC"/>
    <property type="match status" value="1"/>
</dbReference>
<dbReference type="GO" id="GO:0003824">
    <property type="term" value="F:catalytic activity"/>
    <property type="evidence" value="ECO:0007669"/>
    <property type="project" value="InterPro"/>
</dbReference>
<gene>
    <name evidence="2" type="ORF">SAMN05216389_110103</name>
</gene>
<organism evidence="2 3">
    <name type="scientific">Oceanobacillus limi</name>
    <dbReference type="NCBI Taxonomy" id="930131"/>
    <lineage>
        <taxon>Bacteria</taxon>
        <taxon>Bacillati</taxon>
        <taxon>Bacillota</taxon>
        <taxon>Bacilli</taxon>
        <taxon>Bacillales</taxon>
        <taxon>Bacillaceae</taxon>
        <taxon>Oceanobacillus</taxon>
    </lineage>
</organism>
<dbReference type="EMBL" id="FOHE01000010">
    <property type="protein sequence ID" value="SET39767.1"/>
    <property type="molecule type" value="Genomic_DNA"/>
</dbReference>
<dbReference type="RefSeq" id="WP_090870202.1">
    <property type="nucleotide sequence ID" value="NZ_FOHE01000010.1"/>
</dbReference>
<feature type="domain" description="MOSC" evidence="1">
    <location>
        <begin position="37"/>
        <end position="172"/>
    </location>
</feature>
<dbReference type="STRING" id="930131.SAMN05216389_110103"/>
<dbReference type="GO" id="GO:0030170">
    <property type="term" value="F:pyridoxal phosphate binding"/>
    <property type="evidence" value="ECO:0007669"/>
    <property type="project" value="InterPro"/>
</dbReference>
<dbReference type="InterPro" id="IPR005302">
    <property type="entry name" value="MoCF_Sase_C"/>
</dbReference>
<dbReference type="InterPro" id="IPR011037">
    <property type="entry name" value="Pyrv_Knase-like_insert_dom_sf"/>
</dbReference>
<reference evidence="2 3" key="1">
    <citation type="submission" date="2016-10" db="EMBL/GenBank/DDBJ databases">
        <authorList>
            <person name="de Groot N.N."/>
        </authorList>
    </citation>
    <scope>NUCLEOTIDE SEQUENCE [LARGE SCALE GENOMIC DNA]</scope>
    <source>
        <strain evidence="2 3">IBRC-M 10780</strain>
    </source>
</reference>
<evidence type="ECO:0000313" key="3">
    <source>
        <dbReference type="Proteomes" id="UP000198618"/>
    </source>
</evidence>
<dbReference type="GO" id="GO:0030151">
    <property type="term" value="F:molybdenum ion binding"/>
    <property type="evidence" value="ECO:0007669"/>
    <property type="project" value="InterPro"/>
</dbReference>
<dbReference type="AlphaFoldDB" id="A0A1I0E4S4"/>
<dbReference type="Pfam" id="PF03475">
    <property type="entry name" value="YiiM_3-alpha"/>
    <property type="match status" value="1"/>
</dbReference>
<evidence type="ECO:0000313" key="2">
    <source>
        <dbReference type="EMBL" id="SET39767.1"/>
    </source>
</evidence>
<dbReference type="InterPro" id="IPR005163">
    <property type="entry name" value="Tri_helical_YiiM-like"/>
</dbReference>
<dbReference type="InterPro" id="IPR052353">
    <property type="entry name" value="Benzoxazolinone_Detox_Enz"/>
</dbReference>
<sequence length="235" mass="26736">MKRPQIHKLLTGKVKQVGNPNAEKPMEKQWESGMFKNERSGSVWLGKTGLQGDEVADKKNHGGPEKAVFTYPVHHYEYWKKDLALETIGIGANGENLAVFHMDESSVCIGDIYKLGDAMIQVSQPRQPCWKPARRFGVMEFALRIQKTGRTGWYFRVLQEGNIESGLELELVERPFPQWTISACNEVMHVQKDDLEPAKELVSCDLLAESWKKTLYKRLNGTTSSIEKRVFGPNK</sequence>
<proteinExistence type="predicted"/>
<protein>
    <submittedName>
        <fullName evidence="2">MOSC domain-containing protein YiiM</fullName>
    </submittedName>
</protein>
<dbReference type="OrthoDB" id="9786134at2"/>
<dbReference type="PROSITE" id="PS51340">
    <property type="entry name" value="MOSC"/>
    <property type="match status" value="1"/>
</dbReference>
<keyword evidence="3" id="KW-1185">Reference proteome</keyword>
<evidence type="ECO:0000259" key="1">
    <source>
        <dbReference type="PROSITE" id="PS51340"/>
    </source>
</evidence>
<accession>A0A1I0E4S4</accession>
<dbReference type="Proteomes" id="UP000198618">
    <property type="component" value="Unassembled WGS sequence"/>
</dbReference>
<name>A0A1I0E4S4_9BACI</name>
<dbReference type="Gene3D" id="2.40.33.20">
    <property type="entry name" value="PK beta-barrel domain-like"/>
    <property type="match status" value="1"/>
</dbReference>
<dbReference type="PANTHER" id="PTHR30212:SF2">
    <property type="entry name" value="PROTEIN YIIM"/>
    <property type="match status" value="1"/>
</dbReference>
<dbReference type="PANTHER" id="PTHR30212">
    <property type="entry name" value="PROTEIN YIIM"/>
    <property type="match status" value="1"/>
</dbReference>
<dbReference type="SUPFAM" id="SSF50800">
    <property type="entry name" value="PK beta-barrel domain-like"/>
    <property type="match status" value="1"/>
</dbReference>